<dbReference type="InterPro" id="IPR044974">
    <property type="entry name" value="Disease_R_plants"/>
</dbReference>
<protein>
    <submittedName>
        <fullName evidence="11">Apoptotic ATPase</fullName>
    </submittedName>
</protein>
<dbReference type="Pfam" id="PF23598">
    <property type="entry name" value="LRR_14"/>
    <property type="match status" value="1"/>
</dbReference>
<evidence type="ECO:0000256" key="2">
    <source>
        <dbReference type="ARBA" id="ARBA00022490"/>
    </source>
</evidence>
<dbReference type="Gene3D" id="1.10.8.430">
    <property type="entry name" value="Helical domain of apoptotic protease-activating factors"/>
    <property type="match status" value="1"/>
</dbReference>
<evidence type="ECO:0000259" key="9">
    <source>
        <dbReference type="Pfam" id="PF23559"/>
    </source>
</evidence>
<dbReference type="InterPro" id="IPR027417">
    <property type="entry name" value="P-loop_NTPase"/>
</dbReference>
<dbReference type="Gene3D" id="3.80.10.10">
    <property type="entry name" value="Ribonuclease Inhibitor"/>
    <property type="match status" value="1"/>
</dbReference>
<name>A0A2G9G849_9LAMI</name>
<dbReference type="SUPFAM" id="SSF52540">
    <property type="entry name" value="P-loop containing nucleoside triphosphate hydrolases"/>
    <property type="match status" value="1"/>
</dbReference>
<dbReference type="AlphaFoldDB" id="A0A2G9G849"/>
<evidence type="ECO:0000256" key="5">
    <source>
        <dbReference type="ARBA" id="ARBA00022741"/>
    </source>
</evidence>
<evidence type="ECO:0000256" key="6">
    <source>
        <dbReference type="ARBA" id="ARBA00022821"/>
    </source>
</evidence>
<dbReference type="GO" id="GO:0005737">
    <property type="term" value="C:cytoplasm"/>
    <property type="evidence" value="ECO:0007669"/>
    <property type="project" value="UniProtKB-SubCell"/>
</dbReference>
<dbReference type="InterPro" id="IPR032675">
    <property type="entry name" value="LRR_dom_sf"/>
</dbReference>
<evidence type="ECO:0000259" key="10">
    <source>
        <dbReference type="Pfam" id="PF23598"/>
    </source>
</evidence>
<evidence type="ECO:0000256" key="4">
    <source>
        <dbReference type="ARBA" id="ARBA00022737"/>
    </source>
</evidence>
<dbReference type="InterPro" id="IPR055414">
    <property type="entry name" value="LRR_R13L4/SHOC2-like"/>
</dbReference>
<dbReference type="InterPro" id="IPR058922">
    <property type="entry name" value="WHD_DRP"/>
</dbReference>
<dbReference type="Gene3D" id="3.40.50.300">
    <property type="entry name" value="P-loop containing nucleotide triphosphate hydrolases"/>
    <property type="match status" value="1"/>
</dbReference>
<dbReference type="EMBL" id="NKXS01006409">
    <property type="protein sequence ID" value="PIN01469.1"/>
    <property type="molecule type" value="Genomic_DNA"/>
</dbReference>
<evidence type="ECO:0000256" key="3">
    <source>
        <dbReference type="ARBA" id="ARBA00022614"/>
    </source>
</evidence>
<dbReference type="SUPFAM" id="SSF52047">
    <property type="entry name" value="RNI-like"/>
    <property type="match status" value="1"/>
</dbReference>
<gene>
    <name evidence="11" type="ORF">CDL12_26025</name>
</gene>
<sequence length="804" mass="92906">MTIKRLLESHKTSFLPPCQRIIQFAYEEVSSLQQGLERLEQQLLTNSNNEEVTALTGQIRDAACKLEDSLESHVLDQFLAQSKSFGLGRPLILSPNLEEIKHGITCFQEMMEKLEKTMRELRNPLPEEDVVVSPTIHFDGERSGMVGFSDLFDNIEDQLMSPYVVDKLFLFSIFGMAGIGKSALVKEIYKDQLDFKHFDCCAWITIGPEHQLKKVLLHDKLHKEGDEILVKNLYASLKENNNGSRVLLTTRLEEVARYPDMSSRYHRMRFLDEEESWNLLQQKVFGEECFCPFRLEKAGRKIAQKCEGLPLTIVTVADILSKSEKTLEYWNKILLPSYKYLPQHLKAAFLYTGVFPPSSKVRASKLIRLWIVERFLEPKYSQGLEEYVKKCLSDLVSSSVVRSERWLLHEIKSWSLCSPFWYLCTREARKEKFFHVLETYPNSFNESVDSQRRFCILNNILLGIKDVHNSMKSITTIHSLLCTGPEHHYPVPLLTGLKLLRVLDAQAIRFYNFPDEVLKLIHLRYLSITYSGNLPASISKLWNLQYLIVRQHMSISKSSRDQSYLPIVIWDMQELEHLQIVGSNLPNPCGGALLPNLLSLSDISVSSCKKEILERFPMLNKLGVRIELTPEAAEPLYLFYHLSVLRGLKSFKCVIVNPNLSRSQIVAPPTHFTTFPVFLRKMSLSGFGYPWESIRVIAQLPKLEVLKLRYYAFRGPEWVIHGGEFKKLRFLLLEDTDLVHWKVRDGDRIPFIRHIIIKHCYKLKDVPLYTVVLELVDCPSVDSSVRENDASVVHSSWYDRKVKS</sequence>
<dbReference type="OrthoDB" id="912689at2759"/>
<dbReference type="InterPro" id="IPR002182">
    <property type="entry name" value="NB-ARC"/>
</dbReference>
<keyword evidence="7" id="KW-0067">ATP-binding</keyword>
<evidence type="ECO:0000313" key="12">
    <source>
        <dbReference type="Proteomes" id="UP000231279"/>
    </source>
</evidence>
<keyword evidence="5" id="KW-0547">Nucleotide-binding</keyword>
<dbReference type="PRINTS" id="PR00364">
    <property type="entry name" value="DISEASERSIST"/>
</dbReference>
<dbReference type="Pfam" id="PF00931">
    <property type="entry name" value="NB-ARC"/>
    <property type="match status" value="1"/>
</dbReference>
<keyword evidence="12" id="KW-1185">Reference proteome</keyword>
<dbReference type="PANTHER" id="PTHR23155:SF1152">
    <property type="entry name" value="AAA+ ATPASE DOMAIN-CONTAINING PROTEIN"/>
    <property type="match status" value="1"/>
</dbReference>
<dbReference type="GO" id="GO:0098542">
    <property type="term" value="P:defense response to other organism"/>
    <property type="evidence" value="ECO:0007669"/>
    <property type="project" value="TreeGrafter"/>
</dbReference>
<evidence type="ECO:0000256" key="1">
    <source>
        <dbReference type="ARBA" id="ARBA00004496"/>
    </source>
</evidence>
<keyword evidence="3" id="KW-0433">Leucine-rich repeat</keyword>
<evidence type="ECO:0000259" key="8">
    <source>
        <dbReference type="Pfam" id="PF00931"/>
    </source>
</evidence>
<dbReference type="Proteomes" id="UP000231279">
    <property type="component" value="Unassembled WGS sequence"/>
</dbReference>
<accession>A0A2G9G849</accession>
<reference evidence="12" key="1">
    <citation type="journal article" date="2018" name="Gigascience">
        <title>Genome assembly of the Pink Ipe (Handroanthus impetiginosus, Bignoniaceae), a highly valued, ecologically keystone Neotropical timber forest tree.</title>
        <authorList>
            <person name="Silva-Junior O.B."/>
            <person name="Grattapaglia D."/>
            <person name="Novaes E."/>
            <person name="Collevatti R.G."/>
        </authorList>
    </citation>
    <scope>NUCLEOTIDE SEQUENCE [LARGE SCALE GENOMIC DNA]</scope>
    <source>
        <strain evidence="12">cv. UFG-1</strain>
    </source>
</reference>
<dbReference type="Pfam" id="PF23559">
    <property type="entry name" value="WHD_DRP"/>
    <property type="match status" value="1"/>
</dbReference>
<evidence type="ECO:0000313" key="11">
    <source>
        <dbReference type="EMBL" id="PIN01469.1"/>
    </source>
</evidence>
<dbReference type="Gene3D" id="1.20.5.4130">
    <property type="match status" value="1"/>
</dbReference>
<proteinExistence type="predicted"/>
<keyword evidence="2" id="KW-0963">Cytoplasm</keyword>
<keyword evidence="6" id="KW-0611">Plant defense</keyword>
<dbReference type="GO" id="GO:0043531">
    <property type="term" value="F:ADP binding"/>
    <property type="evidence" value="ECO:0007669"/>
    <property type="project" value="InterPro"/>
</dbReference>
<feature type="domain" description="Disease resistance R13L4/SHOC-2-like LRR" evidence="10">
    <location>
        <begin position="491"/>
        <end position="734"/>
    </location>
</feature>
<dbReference type="STRING" id="429701.A0A2G9G849"/>
<organism evidence="11 12">
    <name type="scientific">Handroanthus impetiginosus</name>
    <dbReference type="NCBI Taxonomy" id="429701"/>
    <lineage>
        <taxon>Eukaryota</taxon>
        <taxon>Viridiplantae</taxon>
        <taxon>Streptophyta</taxon>
        <taxon>Embryophyta</taxon>
        <taxon>Tracheophyta</taxon>
        <taxon>Spermatophyta</taxon>
        <taxon>Magnoliopsida</taxon>
        <taxon>eudicotyledons</taxon>
        <taxon>Gunneridae</taxon>
        <taxon>Pentapetalae</taxon>
        <taxon>asterids</taxon>
        <taxon>lamiids</taxon>
        <taxon>Lamiales</taxon>
        <taxon>Bignoniaceae</taxon>
        <taxon>Crescentiina</taxon>
        <taxon>Tabebuia alliance</taxon>
        <taxon>Handroanthus</taxon>
    </lineage>
</organism>
<dbReference type="PANTHER" id="PTHR23155">
    <property type="entry name" value="DISEASE RESISTANCE PROTEIN RP"/>
    <property type="match status" value="1"/>
</dbReference>
<comment type="subcellular location">
    <subcellularLocation>
        <location evidence="1">Cytoplasm</location>
    </subcellularLocation>
</comment>
<evidence type="ECO:0000256" key="7">
    <source>
        <dbReference type="ARBA" id="ARBA00022840"/>
    </source>
</evidence>
<feature type="domain" description="Disease resistance protein winged helix" evidence="9">
    <location>
        <begin position="354"/>
        <end position="402"/>
    </location>
</feature>
<comment type="caution">
    <text evidence="11">The sequence shown here is derived from an EMBL/GenBank/DDBJ whole genome shotgun (WGS) entry which is preliminary data.</text>
</comment>
<dbReference type="InterPro" id="IPR042197">
    <property type="entry name" value="Apaf_helical"/>
</dbReference>
<feature type="domain" description="NB-ARC" evidence="8">
    <location>
        <begin position="226"/>
        <end position="287"/>
    </location>
</feature>
<keyword evidence="4" id="KW-0677">Repeat</keyword>